<sequence length="130" mass="14543">MTETAERLDQYVRFWNTGTEHEQRACAQAAFADGVEYRAQIGILSGTQALIDFRNQFAAHMGTVALRLREEPQVHHDRARLRWEILTGADAETSFATGTDVLHLDGDGRISSVTVFLDRAPEGFDPEAHD</sequence>
<evidence type="ECO:0000313" key="1">
    <source>
        <dbReference type="EMBL" id="XDQ43407.1"/>
    </source>
</evidence>
<dbReference type="SUPFAM" id="SSF54427">
    <property type="entry name" value="NTF2-like"/>
    <property type="match status" value="1"/>
</dbReference>
<dbReference type="AlphaFoldDB" id="A0AB39QIV0"/>
<dbReference type="EMBL" id="CP163441">
    <property type="protein sequence ID" value="XDQ43407.1"/>
    <property type="molecule type" value="Genomic_DNA"/>
</dbReference>
<dbReference type="Gene3D" id="3.10.450.50">
    <property type="match status" value="1"/>
</dbReference>
<dbReference type="GO" id="GO:0016853">
    <property type="term" value="F:isomerase activity"/>
    <property type="evidence" value="ECO:0007669"/>
    <property type="project" value="UniProtKB-KW"/>
</dbReference>
<keyword evidence="1" id="KW-0413">Isomerase</keyword>
<dbReference type="InterPro" id="IPR032710">
    <property type="entry name" value="NTF2-like_dom_sf"/>
</dbReference>
<proteinExistence type="predicted"/>
<gene>
    <name evidence="1" type="ORF">AB5J52_14685</name>
</gene>
<reference evidence="1" key="1">
    <citation type="submission" date="2024-07" db="EMBL/GenBank/DDBJ databases">
        <authorList>
            <person name="Yu S.T."/>
        </authorList>
    </citation>
    <scope>NUCLEOTIDE SEQUENCE</scope>
    <source>
        <strain evidence="1">R39</strain>
    </source>
</reference>
<organism evidence="1">
    <name type="scientific">Streptomyces sp. R39</name>
    <dbReference type="NCBI Taxonomy" id="3238631"/>
    <lineage>
        <taxon>Bacteria</taxon>
        <taxon>Bacillati</taxon>
        <taxon>Actinomycetota</taxon>
        <taxon>Actinomycetes</taxon>
        <taxon>Kitasatosporales</taxon>
        <taxon>Streptomycetaceae</taxon>
        <taxon>Streptomyces</taxon>
    </lineage>
</organism>
<dbReference type="RefSeq" id="WP_369222545.1">
    <property type="nucleotide sequence ID" value="NZ_CP163441.1"/>
</dbReference>
<accession>A0AB39QIV0</accession>
<name>A0AB39QIV0_9ACTN</name>
<protein>
    <submittedName>
        <fullName evidence="1">Isomerase</fullName>
    </submittedName>
</protein>